<dbReference type="InterPro" id="IPR002789">
    <property type="entry name" value="HerA_central"/>
</dbReference>
<dbReference type="InterPro" id="IPR027417">
    <property type="entry name" value="P-loop_NTPase"/>
</dbReference>
<dbReference type="Pfam" id="PF01935">
    <property type="entry name" value="DUF87"/>
    <property type="match status" value="1"/>
</dbReference>
<dbReference type="InterPro" id="IPR051162">
    <property type="entry name" value="T4SS_component"/>
</dbReference>
<reference evidence="3 4" key="1">
    <citation type="journal article" date="2015" name="Nature">
        <title>rRNA introns, odd ribosomes, and small enigmatic genomes across a large radiation of phyla.</title>
        <authorList>
            <person name="Brown C.T."/>
            <person name="Hug L.A."/>
            <person name="Thomas B.C."/>
            <person name="Sharon I."/>
            <person name="Castelle C.J."/>
            <person name="Singh A."/>
            <person name="Wilkins M.J."/>
            <person name="Williams K.H."/>
            <person name="Banfield J.F."/>
        </authorList>
    </citation>
    <scope>NUCLEOTIDE SEQUENCE [LARGE SCALE GENOMIC DNA]</scope>
</reference>
<comment type="caution">
    <text evidence="3">The sequence shown here is derived from an EMBL/GenBank/DDBJ whole genome shotgun (WGS) entry which is preliminary data.</text>
</comment>
<keyword evidence="1" id="KW-0812">Transmembrane</keyword>
<evidence type="ECO:0000313" key="4">
    <source>
        <dbReference type="Proteomes" id="UP000034785"/>
    </source>
</evidence>
<protein>
    <recommendedName>
        <fullName evidence="2">Helicase HerA central domain-containing protein</fullName>
    </recommendedName>
</protein>
<dbReference type="PANTHER" id="PTHR30121:SF11">
    <property type="entry name" value="AAA+ ATPASE DOMAIN-CONTAINING PROTEIN"/>
    <property type="match status" value="1"/>
</dbReference>
<evidence type="ECO:0000256" key="1">
    <source>
        <dbReference type="SAM" id="Phobius"/>
    </source>
</evidence>
<gene>
    <name evidence="3" type="ORF">UV41_C0032G0006</name>
</gene>
<dbReference type="Gene3D" id="3.40.50.300">
    <property type="entry name" value="P-loop containing nucleotide triphosphate hydrolases"/>
    <property type="match status" value="2"/>
</dbReference>
<name>A0A0G1E6P6_9BACT</name>
<dbReference type="PANTHER" id="PTHR30121">
    <property type="entry name" value="UNCHARACTERIZED PROTEIN YJGR-RELATED"/>
    <property type="match status" value="1"/>
</dbReference>
<dbReference type="CDD" id="cd01127">
    <property type="entry name" value="TrwB_TraG_TraD_VirD4"/>
    <property type="match status" value="1"/>
</dbReference>
<keyword evidence="1" id="KW-0472">Membrane</keyword>
<dbReference type="AlphaFoldDB" id="A0A0G1E6P6"/>
<feature type="transmembrane region" description="Helical" evidence="1">
    <location>
        <begin position="12"/>
        <end position="33"/>
    </location>
</feature>
<evidence type="ECO:0000259" key="2">
    <source>
        <dbReference type="Pfam" id="PF01935"/>
    </source>
</evidence>
<keyword evidence="1" id="KW-1133">Transmembrane helix</keyword>
<feature type="domain" description="Helicase HerA central" evidence="2">
    <location>
        <begin position="354"/>
        <end position="425"/>
    </location>
</feature>
<dbReference type="EMBL" id="LCEJ01000032">
    <property type="protein sequence ID" value="KKS70228.1"/>
    <property type="molecule type" value="Genomic_DNA"/>
</dbReference>
<dbReference type="PATRIC" id="fig|1618425.3.peg.543"/>
<evidence type="ECO:0000313" key="3">
    <source>
        <dbReference type="EMBL" id="KKS70228.1"/>
    </source>
</evidence>
<organism evidence="3 4">
    <name type="scientific">Candidatus Daviesbacteria bacterium GW2011_GWA2_42_7</name>
    <dbReference type="NCBI Taxonomy" id="1618425"/>
    <lineage>
        <taxon>Bacteria</taxon>
        <taxon>Candidatus Daviesiibacteriota</taxon>
    </lineage>
</organism>
<dbReference type="Proteomes" id="UP000034785">
    <property type="component" value="Unassembled WGS sequence"/>
</dbReference>
<sequence>MAAISTFLMNTLIFFGEAILGFITLVIVSIVAVKITAKLLFHRELEKSGSKTKSIILIKIPLTNEQKEDAMEAFLKSMHRLLPTGTYLSLEMSSSEQFMSFYIVIPKEFKNILESQLYAQFPDAEIEETNDYFSVINNPAILELSFKKSSIYFINTYKNIEEDLLKNLSAILSKTDSGEQACVQIVLKRIGSSFWQRGLKGFMYNFFGKNSEDTSQSKMNEDIYLGKLRIAYAAPYKETARSKITTIASLFKALKCPNNELKKGQVKDNLAEAYSTRIFENGDFWSTAEIATIFHFPSKGAIVSNVVNTTSKRAPAPDILPREGSVNSKDMSIFGETNYRNEKKRFGIKRIDRRRHLYVVGKTGIGKSRLLELLLISDIQGGQGCCLLDPHGDLADELLMFVPEERIEDVVYVNPADRDFPIGFNPLEPVNDSEMRQHLSTFFIAIFKKLFAFNWNPRMEHIIRYITLALLETPDSNILGIPRMLSDTTFRQRVIKQIQDPVVKSFWVNEFSAWNERFANDAVIPILNKVGQFVSNPIIRNMVGQRKNVLNFGKFMDEGKIVLLNISKGKLGDDNTALLGSMFITKIQQAALSRAKMREEERRDFYFYVDEFQNFATDAFSSILSEARKYHLDLTIAHQYIAQLPDDVKATAFGNVGSIVTFAVGGDDAAYLTREFSPVFNAEDMINLNVREMYVKMSVDGKVAPPFSARTINVPKPSFDYSIEIVNKSRMKYGKNRTSVENEIAKWTASGEFIGGAEDGEEFPEPII</sequence>
<dbReference type="SUPFAM" id="SSF52540">
    <property type="entry name" value="P-loop containing nucleoside triphosphate hydrolases"/>
    <property type="match status" value="1"/>
</dbReference>
<accession>A0A0G1E6P6</accession>
<proteinExistence type="predicted"/>